<feature type="compositionally biased region" description="Polar residues" evidence="1">
    <location>
        <begin position="562"/>
        <end position="576"/>
    </location>
</feature>
<dbReference type="AlphaFoldDB" id="A0AAN8ZR93"/>
<feature type="transmembrane region" description="Helical" evidence="2">
    <location>
        <begin position="594"/>
        <end position="616"/>
    </location>
</feature>
<accession>A0AAN8ZR93</accession>
<dbReference type="PANTHER" id="PTHR12956:SF61">
    <property type="entry name" value="TRNA (MET) CYTIDINE ACETYLTRANSFERASE-RELATED"/>
    <property type="match status" value="1"/>
</dbReference>
<feature type="compositionally biased region" description="Pro residues" evidence="1">
    <location>
        <begin position="551"/>
        <end position="561"/>
    </location>
</feature>
<evidence type="ECO:0000256" key="2">
    <source>
        <dbReference type="SAM" id="Phobius"/>
    </source>
</evidence>
<evidence type="ECO:0000259" key="3">
    <source>
        <dbReference type="Pfam" id="PF04765"/>
    </source>
</evidence>
<organism evidence="5 6">
    <name type="scientific">Dillenia turbinata</name>
    <dbReference type="NCBI Taxonomy" id="194707"/>
    <lineage>
        <taxon>Eukaryota</taxon>
        <taxon>Viridiplantae</taxon>
        <taxon>Streptophyta</taxon>
        <taxon>Embryophyta</taxon>
        <taxon>Tracheophyta</taxon>
        <taxon>Spermatophyta</taxon>
        <taxon>Magnoliopsida</taxon>
        <taxon>eudicotyledons</taxon>
        <taxon>Gunneridae</taxon>
        <taxon>Pentapetalae</taxon>
        <taxon>Dilleniales</taxon>
        <taxon>Dilleniaceae</taxon>
        <taxon>Dillenia</taxon>
    </lineage>
</organism>
<feature type="transmembrane region" description="Helical" evidence="2">
    <location>
        <begin position="66"/>
        <end position="86"/>
    </location>
</feature>
<dbReference type="Pfam" id="PF04765">
    <property type="entry name" value="TOD1_MUCI70"/>
    <property type="match status" value="1"/>
</dbReference>
<comment type="caution">
    <text evidence="5">The sequence shown here is derived from an EMBL/GenBank/DDBJ whole genome shotgun (WGS) entry which is preliminary data.</text>
</comment>
<proteinExistence type="predicted"/>
<keyword evidence="2" id="KW-0472">Membrane</keyword>
<evidence type="ECO:0000259" key="4">
    <source>
        <dbReference type="Pfam" id="PF25266"/>
    </source>
</evidence>
<feature type="region of interest" description="Disordered" evidence="1">
    <location>
        <begin position="551"/>
        <end position="592"/>
    </location>
</feature>
<keyword evidence="2" id="KW-1133">Transmembrane helix</keyword>
<evidence type="ECO:0000313" key="5">
    <source>
        <dbReference type="EMBL" id="KAK6946712.1"/>
    </source>
</evidence>
<evidence type="ECO:0000256" key="1">
    <source>
        <dbReference type="SAM" id="MobiDB-lite"/>
    </source>
</evidence>
<feature type="domain" description="TOD1/MUCI70 glycosyltransferase-like" evidence="3">
    <location>
        <begin position="216"/>
        <end position="541"/>
    </location>
</feature>
<feature type="transmembrane region" description="Helical" evidence="2">
    <location>
        <begin position="643"/>
        <end position="662"/>
    </location>
</feature>
<keyword evidence="6" id="KW-1185">Reference proteome</keyword>
<dbReference type="EMBL" id="JBAMMX010000001">
    <property type="protein sequence ID" value="KAK6946712.1"/>
    <property type="molecule type" value="Genomic_DNA"/>
</dbReference>
<dbReference type="InterPro" id="IPR006852">
    <property type="entry name" value="TOD1_MUCI70"/>
</dbReference>
<gene>
    <name evidence="5" type="ORF">RJ641_000185</name>
</gene>
<dbReference type="Proteomes" id="UP001370490">
    <property type="component" value="Unassembled WGS sequence"/>
</dbReference>
<feature type="transmembrane region" description="Helical" evidence="2">
    <location>
        <begin position="699"/>
        <end position="721"/>
    </location>
</feature>
<keyword evidence="2" id="KW-0812">Transmembrane</keyword>
<dbReference type="PANTHER" id="PTHR12956">
    <property type="entry name" value="ALKALINE CERAMIDASE-RELATED"/>
    <property type="match status" value="1"/>
</dbReference>
<dbReference type="InterPro" id="IPR057187">
    <property type="entry name" value="DUF7865"/>
</dbReference>
<sequence>MTGGPLGSRTGSYGSLQLPLHMHNGILLGTTSISGRKSSTKMLISYTKEKEKARPNIWRYLCRRKVAMMSLVMLAALVFISGSNIISKDTEETISSWIAQHARESMPQDRIISTSSDQGGILDADNISLKNIGFGSQEDRDWPPPPPLPPPAHHVGTNLTTGHVNHPCENFAFPPPPPANRRRIGPRPCPVCYVPVEQAITSMPSSQSASPILRDLNYIHEENPIKTEPHGGSDFGGFPTLKQRDESFEIKDSMTVHCGFVRGSKPGIGSGFNIDEADISELEQFHEVIVASAIFGNYDIIQQPQNISNFSREKIPFYMFIDEETEAYMKNSSLMDDTKRVGIWRIIVVHNVPFSDARRNGKIPKLLLHRLFPSVRYSVWIDGKLQLVVDPYQILERQISSIFLAPLDLFLWRKNATFAISRHYRRFDVFEEAEANKAAGKYDNASIDYQINFYKAEGLTPYSEDKLPITSDVPEGCVIIREHIPITNLFTCLWFNEVDRFTSRDQLSFSTVRDKIMSTVDWSLNMFLDCERRNFVIQAYHRELLEHMPPPVARVFHPPPSTTQGNSSPRTVKTPTKSSSKRGKERRSRRHRKAIAAIALSCGAFMMIYTNDFFVFGHGKETATKLSGSTPHDQLLIKTSDSFSGLLLFAIGFLLFMVAFVRDREFQSFFAKGCVILHVIMAIWRVYFERKLEDLARDLPRQVVGDIVLALSWVFFLVYSWREKYD</sequence>
<feature type="transmembrane region" description="Helical" evidence="2">
    <location>
        <begin position="669"/>
        <end position="687"/>
    </location>
</feature>
<evidence type="ECO:0000313" key="6">
    <source>
        <dbReference type="Proteomes" id="UP001370490"/>
    </source>
</evidence>
<dbReference type="InterPro" id="IPR048354">
    <property type="entry name" value="TOD1_MUCI70_glycTrfase_dom"/>
</dbReference>
<feature type="domain" description="DUF7865" evidence="4">
    <location>
        <begin position="596"/>
        <end position="714"/>
    </location>
</feature>
<feature type="compositionally biased region" description="Basic residues" evidence="1">
    <location>
        <begin position="579"/>
        <end position="592"/>
    </location>
</feature>
<reference evidence="5 6" key="1">
    <citation type="submission" date="2023-12" db="EMBL/GenBank/DDBJ databases">
        <title>A high-quality genome assembly for Dillenia turbinata (Dilleniales).</title>
        <authorList>
            <person name="Chanderbali A."/>
        </authorList>
    </citation>
    <scope>NUCLEOTIDE SEQUENCE [LARGE SCALE GENOMIC DNA]</scope>
    <source>
        <strain evidence="5">LSX21</strain>
        <tissue evidence="5">Leaf</tissue>
    </source>
</reference>
<dbReference type="Pfam" id="PF25266">
    <property type="entry name" value="DUF7865"/>
    <property type="match status" value="1"/>
</dbReference>
<name>A0AAN8ZR93_9MAGN</name>
<protein>
    <submittedName>
        <fullName evidence="5">Uncharacterized protein</fullName>
    </submittedName>
</protein>